<dbReference type="InterPro" id="IPR049749">
    <property type="entry name" value="SCO2521-like"/>
</dbReference>
<keyword evidence="2" id="KW-1185">Reference proteome</keyword>
<dbReference type="AlphaFoldDB" id="A0A7W7M4Q7"/>
<protein>
    <submittedName>
        <fullName evidence="1">Uncharacterized protein</fullName>
    </submittedName>
</protein>
<gene>
    <name evidence="1" type="ORF">BJY16_000337</name>
</gene>
<organism evidence="1 2">
    <name type="scientific">Actinoplanes octamycinicus</name>
    <dbReference type="NCBI Taxonomy" id="135948"/>
    <lineage>
        <taxon>Bacteria</taxon>
        <taxon>Bacillati</taxon>
        <taxon>Actinomycetota</taxon>
        <taxon>Actinomycetes</taxon>
        <taxon>Micromonosporales</taxon>
        <taxon>Micromonosporaceae</taxon>
        <taxon>Actinoplanes</taxon>
    </lineage>
</organism>
<dbReference type="RefSeq" id="WP_185037371.1">
    <property type="nucleotide sequence ID" value="NZ_BAABFG010000005.1"/>
</dbReference>
<dbReference type="Proteomes" id="UP000546162">
    <property type="component" value="Unassembled WGS sequence"/>
</dbReference>
<sequence length="309" mass="33969">MTRTEHMLAFGEVHTALLRNSRPLSGHSAAELLDLTSGETVRRSQRPISRAISADRWEGVDCRMPSSRGGHPRGVGTLGWHAIVTGGHVTQCSTHAGLVAAESTRRRPWSHYLATPGRIELIGKYRPDEIADGLLRDGTDPAVLDLGAITTRGLDAVQRDGRLDQLAPLNAPGTALRWVAYLGAETLTGRFTLESERFRTLRLTVPGQDLPAVVRLGEDLALHDWLLTTLTAIVDAALTGGHSRAEQLRRLRPAFEHLAHLWMPGAQVDEELMPVWDALDRRAGFSRQWAATVTRVRDHLLLAATPDWA</sequence>
<proteinExistence type="predicted"/>
<comment type="caution">
    <text evidence="1">The sequence shown here is derived from an EMBL/GenBank/DDBJ whole genome shotgun (WGS) entry which is preliminary data.</text>
</comment>
<name>A0A7W7M4Q7_9ACTN</name>
<dbReference type="EMBL" id="JACHNB010000001">
    <property type="protein sequence ID" value="MBB4736878.1"/>
    <property type="molecule type" value="Genomic_DNA"/>
</dbReference>
<accession>A0A7W7M4Q7</accession>
<reference evidence="1 2" key="1">
    <citation type="submission" date="2020-08" db="EMBL/GenBank/DDBJ databases">
        <title>Sequencing the genomes of 1000 actinobacteria strains.</title>
        <authorList>
            <person name="Klenk H.-P."/>
        </authorList>
    </citation>
    <scope>NUCLEOTIDE SEQUENCE [LARGE SCALE GENOMIC DNA]</scope>
    <source>
        <strain evidence="1 2">DSM 45809</strain>
    </source>
</reference>
<dbReference type="NCBIfam" id="NF040565">
    <property type="entry name" value="SCO2521_fam"/>
    <property type="match status" value="1"/>
</dbReference>
<evidence type="ECO:0000313" key="2">
    <source>
        <dbReference type="Proteomes" id="UP000546162"/>
    </source>
</evidence>
<evidence type="ECO:0000313" key="1">
    <source>
        <dbReference type="EMBL" id="MBB4736878.1"/>
    </source>
</evidence>